<protein>
    <submittedName>
        <fullName evidence="2">Uncharacterized protein</fullName>
    </submittedName>
</protein>
<gene>
    <name evidence="2" type="ORF">CPB83DRAFT_889591</name>
</gene>
<evidence type="ECO:0000313" key="2">
    <source>
        <dbReference type="EMBL" id="KAF9533781.1"/>
    </source>
</evidence>
<dbReference type="Proteomes" id="UP000807306">
    <property type="component" value="Unassembled WGS sequence"/>
</dbReference>
<reference evidence="2" key="1">
    <citation type="submission" date="2020-11" db="EMBL/GenBank/DDBJ databases">
        <authorList>
            <consortium name="DOE Joint Genome Institute"/>
            <person name="Ahrendt S."/>
            <person name="Riley R."/>
            <person name="Andreopoulos W."/>
            <person name="Labutti K."/>
            <person name="Pangilinan J."/>
            <person name="Ruiz-Duenas F.J."/>
            <person name="Barrasa J.M."/>
            <person name="Sanchez-Garcia M."/>
            <person name="Camarero S."/>
            <person name="Miyauchi S."/>
            <person name="Serrano A."/>
            <person name="Linde D."/>
            <person name="Babiker R."/>
            <person name="Drula E."/>
            <person name="Ayuso-Fernandez I."/>
            <person name="Pacheco R."/>
            <person name="Padilla G."/>
            <person name="Ferreira P."/>
            <person name="Barriuso J."/>
            <person name="Kellner H."/>
            <person name="Castanera R."/>
            <person name="Alfaro M."/>
            <person name="Ramirez L."/>
            <person name="Pisabarro A.G."/>
            <person name="Kuo A."/>
            <person name="Tritt A."/>
            <person name="Lipzen A."/>
            <person name="He G."/>
            <person name="Yan M."/>
            <person name="Ng V."/>
            <person name="Cullen D."/>
            <person name="Martin F."/>
            <person name="Rosso M.-N."/>
            <person name="Henrissat B."/>
            <person name="Hibbett D."/>
            <person name="Martinez A.T."/>
            <person name="Grigoriev I.V."/>
        </authorList>
    </citation>
    <scope>NUCLEOTIDE SEQUENCE</scope>
    <source>
        <strain evidence="2">CBS 506.95</strain>
    </source>
</reference>
<sequence>MSYVYNDEQAPLDCHSPSDDGTLGDSYVSLPPPPSQDGRATVTRSSPQVVKEHTYHNRAHQLVTVYMPTTGSIYWSVEGFNDGMPFSTINSPTGWFDAIHPAPYVRLFFDDRAPRWTARTPEGARQPGTIMAKWVNNDRRWVTRRDAG</sequence>
<dbReference type="AlphaFoldDB" id="A0A9P6ER92"/>
<evidence type="ECO:0000256" key="1">
    <source>
        <dbReference type="SAM" id="MobiDB-lite"/>
    </source>
</evidence>
<accession>A0A9P6ER92</accession>
<organism evidence="2 3">
    <name type="scientific">Crepidotus variabilis</name>
    <dbReference type="NCBI Taxonomy" id="179855"/>
    <lineage>
        <taxon>Eukaryota</taxon>
        <taxon>Fungi</taxon>
        <taxon>Dikarya</taxon>
        <taxon>Basidiomycota</taxon>
        <taxon>Agaricomycotina</taxon>
        <taxon>Agaricomycetes</taxon>
        <taxon>Agaricomycetidae</taxon>
        <taxon>Agaricales</taxon>
        <taxon>Agaricineae</taxon>
        <taxon>Crepidotaceae</taxon>
        <taxon>Crepidotus</taxon>
    </lineage>
</organism>
<feature type="region of interest" description="Disordered" evidence="1">
    <location>
        <begin position="1"/>
        <end position="45"/>
    </location>
</feature>
<keyword evidence="3" id="KW-1185">Reference proteome</keyword>
<comment type="caution">
    <text evidence="2">The sequence shown here is derived from an EMBL/GenBank/DDBJ whole genome shotgun (WGS) entry which is preliminary data.</text>
</comment>
<proteinExistence type="predicted"/>
<evidence type="ECO:0000313" key="3">
    <source>
        <dbReference type="Proteomes" id="UP000807306"/>
    </source>
</evidence>
<dbReference type="EMBL" id="MU157827">
    <property type="protein sequence ID" value="KAF9533781.1"/>
    <property type="molecule type" value="Genomic_DNA"/>
</dbReference>
<name>A0A9P6ER92_9AGAR</name>